<evidence type="ECO:0000313" key="2">
    <source>
        <dbReference type="Proteomes" id="UP000789375"/>
    </source>
</evidence>
<organism evidence="1 2">
    <name type="scientific">Funneliformis mosseae</name>
    <name type="common">Endomycorrhizal fungus</name>
    <name type="synonym">Glomus mosseae</name>
    <dbReference type="NCBI Taxonomy" id="27381"/>
    <lineage>
        <taxon>Eukaryota</taxon>
        <taxon>Fungi</taxon>
        <taxon>Fungi incertae sedis</taxon>
        <taxon>Mucoromycota</taxon>
        <taxon>Glomeromycotina</taxon>
        <taxon>Glomeromycetes</taxon>
        <taxon>Glomerales</taxon>
        <taxon>Glomeraceae</taxon>
        <taxon>Funneliformis</taxon>
    </lineage>
</organism>
<name>A0A9N9AKJ1_FUNMO</name>
<evidence type="ECO:0000313" key="1">
    <source>
        <dbReference type="EMBL" id="CAG8533902.1"/>
    </source>
</evidence>
<comment type="caution">
    <text evidence="1">The sequence shown here is derived from an EMBL/GenBank/DDBJ whole genome shotgun (WGS) entry which is preliminary data.</text>
</comment>
<keyword evidence="2" id="KW-1185">Reference proteome</keyword>
<dbReference type="AlphaFoldDB" id="A0A9N9AKJ1"/>
<accession>A0A9N9AKJ1</accession>
<protein>
    <submittedName>
        <fullName evidence="1">8147_t:CDS:1</fullName>
    </submittedName>
</protein>
<reference evidence="1" key="1">
    <citation type="submission" date="2021-06" db="EMBL/GenBank/DDBJ databases">
        <authorList>
            <person name="Kallberg Y."/>
            <person name="Tangrot J."/>
            <person name="Rosling A."/>
        </authorList>
    </citation>
    <scope>NUCLEOTIDE SEQUENCE</scope>
    <source>
        <strain evidence="1">87-6 pot B 2015</strain>
    </source>
</reference>
<dbReference type="EMBL" id="CAJVPP010001097">
    <property type="protein sequence ID" value="CAG8533902.1"/>
    <property type="molecule type" value="Genomic_DNA"/>
</dbReference>
<proteinExistence type="predicted"/>
<gene>
    <name evidence="1" type="ORF">FMOSSE_LOCUS5643</name>
</gene>
<sequence>MDKEKLVTAQQPCGLTVHGKSKVHIFPYGLMIVSNDAIDDIPFADRNNNSKWENRDGFLREKLTLDMLFHKQDANRISATYFQKRGTSIKSIDNLLSISFCFANWTINPLSKKKKKERNVLIRFEPS</sequence>
<dbReference type="Proteomes" id="UP000789375">
    <property type="component" value="Unassembled WGS sequence"/>
</dbReference>